<accession>A2EUP6</accession>
<feature type="region of interest" description="Disordered" evidence="1">
    <location>
        <begin position="239"/>
        <end position="282"/>
    </location>
</feature>
<evidence type="ECO:0000256" key="1">
    <source>
        <dbReference type="SAM" id="MobiDB-lite"/>
    </source>
</evidence>
<protein>
    <submittedName>
        <fullName evidence="2">Leucine Rich Repeat family protein</fullName>
    </submittedName>
</protein>
<reference evidence="2" key="1">
    <citation type="submission" date="2006-10" db="EMBL/GenBank/DDBJ databases">
        <authorList>
            <person name="Amadeo P."/>
            <person name="Zhao Q."/>
            <person name="Wortman J."/>
            <person name="Fraser-Liggett C."/>
            <person name="Carlton J."/>
        </authorList>
    </citation>
    <scope>NUCLEOTIDE SEQUENCE</scope>
    <source>
        <strain evidence="2">G3</strain>
    </source>
</reference>
<dbReference type="VEuPathDB" id="TrichDB:TVAGG3_0255820"/>
<name>A2EUP6_TRIV3</name>
<dbReference type="KEGG" id="tva:4761480"/>
<sequence length="370" mass="40540">MSNKKGKSAPAKQVNPIVAEFQASCKALNFAEEDIMTDIGNSLNQSETQIRLTHKNISPALGKVLLRLFQRYQRLQAITLFSCVILDPAFLKQLGTDLVKSPVTSLSFDYSPIQREALIPFLNLPSLDVLSLRGNQCLTPYDYVKMTQNPFPQTLNTFFNALTTSNLKVLNLYGCHLGDDGTIALANALYFNTSLKCLCLSRNKVGDAGANALASALSYYTLSEAETAIVDRLMNEESKQRISDEGGSLVKRKKGQKAPPKKAPPKTNKKGQPSKAPTERLLNFDPTTPVMAAVLAKWNTCVTKENGTRVLPGNTTLSTLILDENQITGSGAARLGEMLKENAHIVHFTIANNPEIEPAEEKSLTRVIQE</sequence>
<dbReference type="RefSeq" id="XP_001315857.1">
    <property type="nucleotide sequence ID" value="XM_001315822.1"/>
</dbReference>
<dbReference type="AlphaFoldDB" id="A2EUP6"/>
<dbReference type="Pfam" id="PF13516">
    <property type="entry name" value="LRR_6"/>
    <property type="match status" value="3"/>
</dbReference>
<dbReference type="SMR" id="A2EUP6"/>
<organism evidence="2 3">
    <name type="scientific">Trichomonas vaginalis (strain ATCC PRA-98 / G3)</name>
    <dbReference type="NCBI Taxonomy" id="412133"/>
    <lineage>
        <taxon>Eukaryota</taxon>
        <taxon>Metamonada</taxon>
        <taxon>Parabasalia</taxon>
        <taxon>Trichomonadida</taxon>
        <taxon>Trichomonadidae</taxon>
        <taxon>Trichomonas</taxon>
    </lineage>
</organism>
<dbReference type="InterPro" id="IPR032675">
    <property type="entry name" value="LRR_dom_sf"/>
</dbReference>
<dbReference type="SMART" id="SM00368">
    <property type="entry name" value="LRR_RI"/>
    <property type="match status" value="3"/>
</dbReference>
<dbReference type="OrthoDB" id="427001at2759"/>
<dbReference type="InterPro" id="IPR053040">
    <property type="entry name" value="LRR-containing_protein_71"/>
</dbReference>
<reference evidence="2" key="2">
    <citation type="journal article" date="2007" name="Science">
        <title>Draft genome sequence of the sexually transmitted pathogen Trichomonas vaginalis.</title>
        <authorList>
            <person name="Carlton J.M."/>
            <person name="Hirt R.P."/>
            <person name="Silva J.C."/>
            <person name="Delcher A.L."/>
            <person name="Schatz M."/>
            <person name="Zhao Q."/>
            <person name="Wortman J.R."/>
            <person name="Bidwell S.L."/>
            <person name="Alsmark U.C.M."/>
            <person name="Besteiro S."/>
            <person name="Sicheritz-Ponten T."/>
            <person name="Noel C.J."/>
            <person name="Dacks J.B."/>
            <person name="Foster P.G."/>
            <person name="Simillion C."/>
            <person name="Van de Peer Y."/>
            <person name="Miranda-Saavedra D."/>
            <person name="Barton G.J."/>
            <person name="Westrop G.D."/>
            <person name="Mueller S."/>
            <person name="Dessi D."/>
            <person name="Fiori P.L."/>
            <person name="Ren Q."/>
            <person name="Paulsen I."/>
            <person name="Zhang H."/>
            <person name="Bastida-Corcuera F.D."/>
            <person name="Simoes-Barbosa A."/>
            <person name="Brown M.T."/>
            <person name="Hayes R.D."/>
            <person name="Mukherjee M."/>
            <person name="Okumura C.Y."/>
            <person name="Schneider R."/>
            <person name="Smith A.J."/>
            <person name="Vanacova S."/>
            <person name="Villalvazo M."/>
            <person name="Haas B.J."/>
            <person name="Pertea M."/>
            <person name="Feldblyum T.V."/>
            <person name="Utterback T.R."/>
            <person name="Shu C.L."/>
            <person name="Osoegawa K."/>
            <person name="de Jong P.J."/>
            <person name="Hrdy I."/>
            <person name="Horvathova L."/>
            <person name="Zubacova Z."/>
            <person name="Dolezal P."/>
            <person name="Malik S.B."/>
            <person name="Logsdon J.M. Jr."/>
            <person name="Henze K."/>
            <person name="Gupta A."/>
            <person name="Wang C.C."/>
            <person name="Dunne R.L."/>
            <person name="Upcroft J.A."/>
            <person name="Upcroft P."/>
            <person name="White O."/>
            <person name="Salzberg S.L."/>
            <person name="Tang P."/>
            <person name="Chiu C.-H."/>
            <person name="Lee Y.-S."/>
            <person name="Embley T.M."/>
            <person name="Coombs G.H."/>
            <person name="Mottram J.C."/>
            <person name="Tachezy J."/>
            <person name="Fraser-Liggett C.M."/>
            <person name="Johnson P.J."/>
        </authorList>
    </citation>
    <scope>NUCLEOTIDE SEQUENCE [LARGE SCALE GENOMIC DNA]</scope>
    <source>
        <strain evidence="2">G3</strain>
    </source>
</reference>
<dbReference type="SUPFAM" id="SSF52047">
    <property type="entry name" value="RNI-like"/>
    <property type="match status" value="1"/>
</dbReference>
<dbReference type="InterPro" id="IPR001611">
    <property type="entry name" value="Leu-rich_rpt"/>
</dbReference>
<dbReference type="InParanoid" id="A2EUP6"/>
<proteinExistence type="predicted"/>
<dbReference type="STRING" id="5722.A2EUP6"/>
<dbReference type="Gene3D" id="3.80.10.10">
    <property type="entry name" value="Ribonuclease Inhibitor"/>
    <property type="match status" value="2"/>
</dbReference>
<dbReference type="Proteomes" id="UP000001542">
    <property type="component" value="Unassembled WGS sequence"/>
</dbReference>
<feature type="compositionally biased region" description="Basic residues" evidence="1">
    <location>
        <begin position="250"/>
        <end position="269"/>
    </location>
</feature>
<dbReference type="PANTHER" id="PTHR46984:SF1">
    <property type="entry name" value="LEUCINE-RICH REPEAT-CONTAINING PROTEIN 71"/>
    <property type="match status" value="1"/>
</dbReference>
<dbReference type="VEuPathDB" id="TrichDB:TVAG_161730"/>
<keyword evidence="3" id="KW-1185">Reference proteome</keyword>
<evidence type="ECO:0000313" key="3">
    <source>
        <dbReference type="Proteomes" id="UP000001542"/>
    </source>
</evidence>
<evidence type="ECO:0000313" key="2">
    <source>
        <dbReference type="EMBL" id="EAY03634.1"/>
    </source>
</evidence>
<gene>
    <name evidence="2" type="ORF">TVAG_161730</name>
</gene>
<dbReference type="PANTHER" id="PTHR46984">
    <property type="entry name" value="LEUCINE-RICH REPEAT-CONTAINING PROTEIN 71"/>
    <property type="match status" value="1"/>
</dbReference>
<dbReference type="EMBL" id="DS113499">
    <property type="protein sequence ID" value="EAY03634.1"/>
    <property type="molecule type" value="Genomic_DNA"/>
</dbReference>